<evidence type="ECO:0000313" key="1">
    <source>
        <dbReference type="Proteomes" id="UP000095280"/>
    </source>
</evidence>
<dbReference type="WBParaSite" id="maker-unitig_40043-snap-gene-0.1-mRNA-1">
    <property type="protein sequence ID" value="maker-unitig_40043-snap-gene-0.1-mRNA-1"/>
    <property type="gene ID" value="maker-unitig_40043-snap-gene-0.1"/>
</dbReference>
<reference evidence="2" key="1">
    <citation type="submission" date="2016-11" db="UniProtKB">
        <authorList>
            <consortium name="WormBaseParasite"/>
        </authorList>
    </citation>
    <scope>IDENTIFICATION</scope>
</reference>
<organism evidence="1 2">
    <name type="scientific">Macrostomum lignano</name>
    <dbReference type="NCBI Taxonomy" id="282301"/>
    <lineage>
        <taxon>Eukaryota</taxon>
        <taxon>Metazoa</taxon>
        <taxon>Spiralia</taxon>
        <taxon>Lophotrochozoa</taxon>
        <taxon>Platyhelminthes</taxon>
        <taxon>Rhabditophora</taxon>
        <taxon>Macrostomorpha</taxon>
        <taxon>Macrostomida</taxon>
        <taxon>Macrostomidae</taxon>
        <taxon>Macrostomum</taxon>
    </lineage>
</organism>
<protein>
    <submittedName>
        <fullName evidence="2">ADP,ATP carrier protein</fullName>
    </submittedName>
</protein>
<dbReference type="Proteomes" id="UP000095280">
    <property type="component" value="Unplaced"/>
</dbReference>
<name>A0A1I8FLN4_9PLAT</name>
<proteinExistence type="predicted"/>
<evidence type="ECO:0000313" key="2">
    <source>
        <dbReference type="WBParaSite" id="maker-unitig_40043-snap-gene-0.1-mRNA-1"/>
    </source>
</evidence>
<sequence>RGCTSPRLSHRVVAWRHSVSTANAGLHEPPSSTKPQPFRANCCCCCPMLSVINHEMIRPSVYRTKVEGLAQIDTRACRDSASRGDLRSGPAAIGFFRRPINGFYMLMTALMTSDINAPSGG</sequence>
<dbReference type="AlphaFoldDB" id="A0A1I8FLN4"/>
<keyword evidence="1" id="KW-1185">Reference proteome</keyword>
<accession>A0A1I8FLN4</accession>